<accession>A0AAV2VN95</accession>
<comment type="similarity">
    <text evidence="2">Belongs to the outer membrane factor (OMF) (TC 1.B.17) family.</text>
</comment>
<dbReference type="GO" id="GO:1990281">
    <property type="term" value="C:efflux pump complex"/>
    <property type="evidence" value="ECO:0007669"/>
    <property type="project" value="TreeGrafter"/>
</dbReference>
<dbReference type="GO" id="GO:0009279">
    <property type="term" value="C:cell outer membrane"/>
    <property type="evidence" value="ECO:0007669"/>
    <property type="project" value="UniProtKB-SubCell"/>
</dbReference>
<dbReference type="GO" id="GO:0015562">
    <property type="term" value="F:efflux transmembrane transporter activity"/>
    <property type="evidence" value="ECO:0007669"/>
    <property type="project" value="InterPro"/>
</dbReference>
<comment type="subcellular location">
    <subcellularLocation>
        <location evidence="1">Cell outer membrane</location>
    </subcellularLocation>
</comment>
<protein>
    <submittedName>
        <fullName evidence="10">Integral outer membrane protein TolC,efflux pump component</fullName>
    </submittedName>
</protein>
<dbReference type="SUPFAM" id="SSF56954">
    <property type="entry name" value="Outer membrane efflux proteins (OEP)"/>
    <property type="match status" value="1"/>
</dbReference>
<evidence type="ECO:0000256" key="2">
    <source>
        <dbReference type="ARBA" id="ARBA00007613"/>
    </source>
</evidence>
<feature type="coiled-coil region" evidence="8">
    <location>
        <begin position="364"/>
        <end position="398"/>
    </location>
</feature>
<keyword evidence="4" id="KW-1134">Transmembrane beta strand</keyword>
<keyword evidence="3" id="KW-0813">Transport</keyword>
<keyword evidence="6" id="KW-0472">Membrane</keyword>
<dbReference type="AlphaFoldDB" id="A0AAV2VN95"/>
<dbReference type="Proteomes" id="UP000018211">
    <property type="component" value="Unassembled WGS sequence"/>
</dbReference>
<evidence type="ECO:0000256" key="4">
    <source>
        <dbReference type="ARBA" id="ARBA00022452"/>
    </source>
</evidence>
<evidence type="ECO:0000256" key="7">
    <source>
        <dbReference type="ARBA" id="ARBA00023237"/>
    </source>
</evidence>
<reference evidence="10 11" key="1">
    <citation type="journal article" date="2013" name="ISME J.">
        <title>Comparative genomics of pathogenic lineages of Vibrio nigripulchritudo identifies virulence-associated traits.</title>
        <authorList>
            <person name="Goudenege D."/>
            <person name="Labreuche Y."/>
            <person name="Krin E."/>
            <person name="Ansquer D."/>
            <person name="Mangenot S."/>
            <person name="Calteau A."/>
            <person name="Medigue C."/>
            <person name="Mazel D."/>
            <person name="Polz M.F."/>
            <person name="Le Roux F."/>
        </authorList>
    </citation>
    <scope>NUCLEOTIDE SEQUENCE [LARGE SCALE GENOMIC DNA]</scope>
    <source>
        <strain evidence="10 11">SOn1</strain>
    </source>
</reference>
<evidence type="ECO:0000313" key="10">
    <source>
        <dbReference type="EMBL" id="CCO46109.1"/>
    </source>
</evidence>
<name>A0AAV2VN95_9VIBR</name>
<sequence>MMNKRPLVVLLGALLTQPLSAFAQPVNFDQAWQIVQQQSDSLSASQANLERYQHLQASKDSLNLPKVTLSANYTRLDDDVTLSAHQIAESSNVDLSGLAHMLPPSVIQSLGGATSTITEKDIFSSSIRAVWPIFTGGKITAAQEIAKGQTEEARSQLEMERQAKYEDLTKFYFSVVLAEKVVETRQAVEKGLEKHRDFALKMEKQGQIAKVERLQAEASFDKAKVDRKKAERDLEIAKTALAKLLNVDSVELDSQLFINDALPPLSAFVDQTLNTYPGLQLLDAKEQQASNLVKAEDGKYYPNVYLYGNYTVYEHESLASQMKPDWMVGVGVSIPLIDSSGRSDRSQAAHSAVQQVQYLKAQAKKDLQVLVEKTYLEAEQAKEEVNGLDSSLNLAEENLKLRQRAFSQGLSNSLEVVDAQLYLASIRTQQHAARFNYLIALNKLLALSNEMNTFEQYENRAILENHS</sequence>
<dbReference type="InterPro" id="IPR003423">
    <property type="entry name" value="OMP_efflux"/>
</dbReference>
<dbReference type="EMBL" id="CAOF01000076">
    <property type="protein sequence ID" value="CCO46109.1"/>
    <property type="molecule type" value="Genomic_DNA"/>
</dbReference>
<evidence type="ECO:0000256" key="1">
    <source>
        <dbReference type="ARBA" id="ARBA00004442"/>
    </source>
</evidence>
<organism evidence="10 11">
    <name type="scientific">Vibrio nigripulchritudo SOn1</name>
    <dbReference type="NCBI Taxonomy" id="1238450"/>
    <lineage>
        <taxon>Bacteria</taxon>
        <taxon>Pseudomonadati</taxon>
        <taxon>Pseudomonadota</taxon>
        <taxon>Gammaproteobacteria</taxon>
        <taxon>Vibrionales</taxon>
        <taxon>Vibrionaceae</taxon>
        <taxon>Vibrio</taxon>
    </lineage>
</organism>
<keyword evidence="9" id="KW-0732">Signal</keyword>
<evidence type="ECO:0000256" key="9">
    <source>
        <dbReference type="SAM" id="SignalP"/>
    </source>
</evidence>
<feature type="chain" id="PRO_5043729998" evidence="9">
    <location>
        <begin position="24"/>
        <end position="467"/>
    </location>
</feature>
<dbReference type="PANTHER" id="PTHR30026:SF5">
    <property type="entry name" value="ABC-TYPE EFFLUX SYSTEM SECRETIN COMPONENT"/>
    <property type="match status" value="1"/>
</dbReference>
<gene>
    <name evidence="10" type="ORF">VIBNISOn1_1670033</name>
</gene>
<dbReference type="Gene3D" id="1.20.1600.10">
    <property type="entry name" value="Outer membrane efflux proteins (OEP)"/>
    <property type="match status" value="1"/>
</dbReference>
<feature type="coiled-coil region" evidence="8">
    <location>
        <begin position="211"/>
        <end position="247"/>
    </location>
</feature>
<dbReference type="PANTHER" id="PTHR30026">
    <property type="entry name" value="OUTER MEMBRANE PROTEIN TOLC"/>
    <property type="match status" value="1"/>
</dbReference>
<keyword evidence="8" id="KW-0175">Coiled coil</keyword>
<proteinExistence type="inferred from homology"/>
<keyword evidence="5" id="KW-0812">Transmembrane</keyword>
<evidence type="ECO:0000313" key="11">
    <source>
        <dbReference type="Proteomes" id="UP000018211"/>
    </source>
</evidence>
<feature type="signal peptide" evidence="9">
    <location>
        <begin position="1"/>
        <end position="23"/>
    </location>
</feature>
<evidence type="ECO:0000256" key="5">
    <source>
        <dbReference type="ARBA" id="ARBA00022692"/>
    </source>
</evidence>
<evidence type="ECO:0000256" key="8">
    <source>
        <dbReference type="SAM" id="Coils"/>
    </source>
</evidence>
<evidence type="ECO:0000256" key="6">
    <source>
        <dbReference type="ARBA" id="ARBA00023136"/>
    </source>
</evidence>
<evidence type="ECO:0000256" key="3">
    <source>
        <dbReference type="ARBA" id="ARBA00022448"/>
    </source>
</evidence>
<keyword evidence="7" id="KW-0998">Cell outer membrane</keyword>
<comment type="caution">
    <text evidence="10">The sequence shown here is derived from an EMBL/GenBank/DDBJ whole genome shotgun (WGS) entry which is preliminary data.</text>
</comment>
<dbReference type="GO" id="GO:0015288">
    <property type="term" value="F:porin activity"/>
    <property type="evidence" value="ECO:0007669"/>
    <property type="project" value="TreeGrafter"/>
</dbReference>
<dbReference type="Pfam" id="PF02321">
    <property type="entry name" value="OEP"/>
    <property type="match status" value="2"/>
</dbReference>
<dbReference type="InterPro" id="IPR051906">
    <property type="entry name" value="TolC-like"/>
</dbReference>